<feature type="domain" description="KOW" evidence="2">
    <location>
        <begin position="401"/>
        <end position="428"/>
    </location>
</feature>
<dbReference type="OrthoDB" id="2671396at2759"/>
<protein>
    <recommendedName>
        <fullName evidence="2">KOW domain-containing protein</fullName>
    </recommendedName>
</protein>
<dbReference type="InterPro" id="IPR008991">
    <property type="entry name" value="Translation_prot_SH3-like_sf"/>
</dbReference>
<feature type="compositionally biased region" description="Low complexity" evidence="1">
    <location>
        <begin position="486"/>
        <end position="501"/>
    </location>
</feature>
<dbReference type="HOGENOM" id="CLU_025772_0_0_1"/>
<feature type="domain" description="KOW" evidence="2">
    <location>
        <begin position="229"/>
        <end position="256"/>
    </location>
</feature>
<dbReference type="AlphaFoldDB" id="A0A0D0AMG8"/>
<evidence type="ECO:0000259" key="2">
    <source>
        <dbReference type="SMART" id="SM00739"/>
    </source>
</evidence>
<dbReference type="STRING" id="930992.A0A0D0AMG8"/>
<evidence type="ECO:0000313" key="4">
    <source>
        <dbReference type="Proteomes" id="UP000054485"/>
    </source>
</evidence>
<name>A0A0D0AMG8_9AGAM</name>
<keyword evidence="4" id="KW-1185">Reference proteome</keyword>
<evidence type="ECO:0000313" key="3">
    <source>
        <dbReference type="EMBL" id="KIK35397.1"/>
    </source>
</evidence>
<feature type="domain" description="KOW" evidence="2">
    <location>
        <begin position="275"/>
        <end position="302"/>
    </location>
</feature>
<dbReference type="Proteomes" id="UP000054485">
    <property type="component" value="Unassembled WGS sequence"/>
</dbReference>
<feature type="domain" description="KOW" evidence="2">
    <location>
        <begin position="175"/>
        <end position="202"/>
    </location>
</feature>
<accession>A0A0D0AMG8</accession>
<feature type="non-terminal residue" evidence="3">
    <location>
        <position position="1"/>
    </location>
</feature>
<dbReference type="InParanoid" id="A0A0D0AMG8"/>
<feature type="region of interest" description="Disordered" evidence="1">
    <location>
        <begin position="475"/>
        <end position="501"/>
    </location>
</feature>
<dbReference type="EMBL" id="KN835628">
    <property type="protein sequence ID" value="KIK35397.1"/>
    <property type="molecule type" value="Genomic_DNA"/>
</dbReference>
<dbReference type="InterPro" id="IPR005824">
    <property type="entry name" value="KOW"/>
</dbReference>
<sequence length="671" mass="74399">QVYVVADSPKTIAESLSSSLYLAVKQYVRISDEERGAVERSLRKFPCPAWVRVKHGKYKGDIAQVFDSDLPNDFIAVLVPPREFPYSMPSGSRSLLDRSRLPTGDAVSDIQRGAEVVGCQYKGERYYMGLLLKNIRRDRLERVICPHADDIKLHLQSGWNQSFLKATVVAFSMQFLRAGDWARIVKGDLSSTIGQVLSTDLPAGSLTLELILSGRREETDVRLEDIKRVFHIGDTVRVVAGPYLGVEGHIIQMEDDVFRLCQNVSKEEPPPDDESIQIGDQIEVLVGQHMGKTGTVRWLPKASNDLWFQDGSSSIPVPTAAVRRIPNLQTLRFTQDRGYDVKPGDVVKVVRGPEYPTKGVVRSVDFLSAHLTVLSEIDHSLVNVPIGFVIKIQNASLDSFKKDIGQEVFIVRGDRKGYRATLYSFNSKDCTVALHGQQRTTMELKDIVTRLNGVMLEGTDMISFCEMRQKSYLAPQPRSVTPPPEKVSSSSSASINSSVPSSAWTSWTASPEDNMANNSSIPVYFIIGPLAWLMNKEFSSKFTTYHAMLKVSPSFMGGRLHNRFVLTACPDPFLGQNGPAPEGFVAVFCSSNGAGAAMQHYHISAMDLSPAPPRKKNQQCIILDGSHRGSIVNIAKCYLKKNTVDITIAPSTLVNLRFDQICLVEQSHMTM</sequence>
<proteinExistence type="predicted"/>
<feature type="domain" description="KOW" evidence="2">
    <location>
        <begin position="340"/>
        <end position="367"/>
    </location>
</feature>
<gene>
    <name evidence="3" type="ORF">CY34DRAFT_96149</name>
</gene>
<feature type="domain" description="KOW" evidence="2">
    <location>
        <begin position="613"/>
        <end position="640"/>
    </location>
</feature>
<reference evidence="3 4" key="1">
    <citation type="submission" date="2014-04" db="EMBL/GenBank/DDBJ databases">
        <authorList>
            <consortium name="DOE Joint Genome Institute"/>
            <person name="Kuo A."/>
            <person name="Ruytinx J."/>
            <person name="Rineau F."/>
            <person name="Colpaert J."/>
            <person name="Kohler A."/>
            <person name="Nagy L.G."/>
            <person name="Floudas D."/>
            <person name="Copeland A."/>
            <person name="Barry K.W."/>
            <person name="Cichocki N."/>
            <person name="Veneault-Fourrey C."/>
            <person name="LaButti K."/>
            <person name="Lindquist E.A."/>
            <person name="Lipzen A."/>
            <person name="Lundell T."/>
            <person name="Morin E."/>
            <person name="Murat C."/>
            <person name="Sun H."/>
            <person name="Tunlid A."/>
            <person name="Henrissat B."/>
            <person name="Grigoriev I.V."/>
            <person name="Hibbett D.S."/>
            <person name="Martin F."/>
            <person name="Nordberg H.P."/>
            <person name="Cantor M.N."/>
            <person name="Hua S.X."/>
        </authorList>
    </citation>
    <scope>NUCLEOTIDE SEQUENCE [LARGE SCALE GENOMIC DNA]</scope>
    <source>
        <strain evidence="3 4">UH-Slu-Lm8-n1</strain>
    </source>
</reference>
<organism evidence="3 4">
    <name type="scientific">Suillus luteus UH-Slu-Lm8-n1</name>
    <dbReference type="NCBI Taxonomy" id="930992"/>
    <lineage>
        <taxon>Eukaryota</taxon>
        <taxon>Fungi</taxon>
        <taxon>Dikarya</taxon>
        <taxon>Basidiomycota</taxon>
        <taxon>Agaricomycotina</taxon>
        <taxon>Agaricomycetes</taxon>
        <taxon>Agaricomycetidae</taxon>
        <taxon>Boletales</taxon>
        <taxon>Suillineae</taxon>
        <taxon>Suillaceae</taxon>
        <taxon>Suillus</taxon>
    </lineage>
</organism>
<evidence type="ECO:0000256" key="1">
    <source>
        <dbReference type="SAM" id="MobiDB-lite"/>
    </source>
</evidence>
<dbReference type="SMART" id="SM00739">
    <property type="entry name" value="KOW"/>
    <property type="match status" value="6"/>
</dbReference>
<reference evidence="4" key="2">
    <citation type="submission" date="2015-01" db="EMBL/GenBank/DDBJ databases">
        <title>Evolutionary Origins and Diversification of the Mycorrhizal Mutualists.</title>
        <authorList>
            <consortium name="DOE Joint Genome Institute"/>
            <consortium name="Mycorrhizal Genomics Consortium"/>
            <person name="Kohler A."/>
            <person name="Kuo A."/>
            <person name="Nagy L.G."/>
            <person name="Floudas D."/>
            <person name="Copeland A."/>
            <person name="Barry K.W."/>
            <person name="Cichocki N."/>
            <person name="Veneault-Fourrey C."/>
            <person name="LaButti K."/>
            <person name="Lindquist E.A."/>
            <person name="Lipzen A."/>
            <person name="Lundell T."/>
            <person name="Morin E."/>
            <person name="Murat C."/>
            <person name="Riley R."/>
            <person name="Ohm R."/>
            <person name="Sun H."/>
            <person name="Tunlid A."/>
            <person name="Henrissat B."/>
            <person name="Grigoriev I.V."/>
            <person name="Hibbett D.S."/>
            <person name="Martin F."/>
        </authorList>
    </citation>
    <scope>NUCLEOTIDE SEQUENCE [LARGE SCALE GENOMIC DNA]</scope>
    <source>
        <strain evidence="4">UH-Slu-Lm8-n1</strain>
    </source>
</reference>
<dbReference type="SUPFAM" id="SSF50104">
    <property type="entry name" value="Translation proteins SH3-like domain"/>
    <property type="match status" value="1"/>
</dbReference>